<reference evidence="2 3" key="1">
    <citation type="submission" date="2023-01" db="EMBL/GenBank/DDBJ databases">
        <title>Analysis of 21 Apiospora genomes using comparative genomics revels a genus with tremendous synthesis potential of carbohydrate active enzymes and secondary metabolites.</title>
        <authorList>
            <person name="Sorensen T."/>
        </authorList>
    </citation>
    <scope>NUCLEOTIDE SEQUENCE [LARGE SCALE GENOMIC DNA]</scope>
    <source>
        <strain evidence="2 3">CBS 33761</strain>
    </source>
</reference>
<evidence type="ECO:0000313" key="3">
    <source>
        <dbReference type="Proteomes" id="UP001444661"/>
    </source>
</evidence>
<dbReference type="InterPro" id="IPR011320">
    <property type="entry name" value="RNase_H1_N"/>
</dbReference>
<dbReference type="Pfam" id="PF01693">
    <property type="entry name" value="Cauli_VI"/>
    <property type="match status" value="2"/>
</dbReference>
<accession>A0ABR1RM80</accession>
<feature type="domain" description="Ribonuclease H1 N-terminal" evidence="1">
    <location>
        <begin position="33"/>
        <end position="81"/>
    </location>
</feature>
<dbReference type="SUPFAM" id="SSF55658">
    <property type="entry name" value="L9 N-domain-like"/>
    <property type="match status" value="1"/>
</dbReference>
<name>A0ABR1RM80_9PEZI</name>
<dbReference type="EMBL" id="JAQQWK010000014">
    <property type="protein sequence ID" value="KAK8016076.1"/>
    <property type="molecule type" value="Genomic_DNA"/>
</dbReference>
<gene>
    <name evidence="2" type="ORF">PG993_014265</name>
</gene>
<sequence>FSAGTSINTDNPITILNAPLVFHSPGMTRKREYYAVLRGRVERPTIFSSWSVCTVLGDAHPRVTGCKARHKAFHTIEEAREQMTEWGVPKDEYAEILKNGAGETTPLHGCEAFYAVAHGKRPGIYSYWDETKLKTEKISGVCHEHFRTRAQAEAFIEDWKQSYTEAYAMVLKQALDQDLRPRDLKMNLEDILEKPEAAAENKNCVDSLKMSLLDIKGE</sequence>
<keyword evidence="3" id="KW-1185">Reference proteome</keyword>
<proteinExistence type="predicted"/>
<evidence type="ECO:0000313" key="2">
    <source>
        <dbReference type="EMBL" id="KAK8016076.1"/>
    </source>
</evidence>
<dbReference type="InterPro" id="IPR037056">
    <property type="entry name" value="RNase_H1_N_sf"/>
</dbReference>
<dbReference type="InterPro" id="IPR009027">
    <property type="entry name" value="Ribosomal_bL9/RNase_H1_N"/>
</dbReference>
<feature type="non-terminal residue" evidence="2">
    <location>
        <position position="1"/>
    </location>
</feature>
<dbReference type="Gene3D" id="3.40.970.10">
    <property type="entry name" value="Ribonuclease H1, N-terminal domain"/>
    <property type="match status" value="2"/>
</dbReference>
<protein>
    <recommendedName>
        <fullName evidence="1">Ribonuclease H1 N-terminal domain-containing protein</fullName>
    </recommendedName>
</protein>
<organism evidence="2 3">
    <name type="scientific">Apiospora rasikravindrae</name>
    <dbReference type="NCBI Taxonomy" id="990691"/>
    <lineage>
        <taxon>Eukaryota</taxon>
        <taxon>Fungi</taxon>
        <taxon>Dikarya</taxon>
        <taxon>Ascomycota</taxon>
        <taxon>Pezizomycotina</taxon>
        <taxon>Sordariomycetes</taxon>
        <taxon>Xylariomycetidae</taxon>
        <taxon>Amphisphaeriales</taxon>
        <taxon>Apiosporaceae</taxon>
        <taxon>Apiospora</taxon>
    </lineage>
</organism>
<dbReference type="Proteomes" id="UP001444661">
    <property type="component" value="Unassembled WGS sequence"/>
</dbReference>
<evidence type="ECO:0000259" key="1">
    <source>
        <dbReference type="Pfam" id="PF01693"/>
    </source>
</evidence>
<comment type="caution">
    <text evidence="2">The sequence shown here is derived from an EMBL/GenBank/DDBJ whole genome shotgun (WGS) entry which is preliminary data.</text>
</comment>
<feature type="domain" description="Ribonuclease H1 N-terminal" evidence="1">
    <location>
        <begin position="113"/>
        <end position="155"/>
    </location>
</feature>